<evidence type="ECO:0000256" key="4">
    <source>
        <dbReference type="ARBA" id="ARBA00023136"/>
    </source>
</evidence>
<dbReference type="Proteomes" id="UP001614338">
    <property type="component" value="Unassembled WGS sequence"/>
</dbReference>
<accession>A0ABW8BRJ5</accession>
<reference evidence="7 8" key="1">
    <citation type="submission" date="2024-10" db="EMBL/GenBank/DDBJ databases">
        <title>The Natural Products Discovery Center: Release of the First 8490 Sequenced Strains for Exploring Actinobacteria Biosynthetic Diversity.</title>
        <authorList>
            <person name="Kalkreuter E."/>
            <person name="Kautsar S.A."/>
            <person name="Yang D."/>
            <person name="Bader C.D."/>
            <person name="Teijaro C.N."/>
            <person name="Fluegel L."/>
            <person name="Davis C.M."/>
            <person name="Simpson J.R."/>
            <person name="Lauterbach L."/>
            <person name="Steele A.D."/>
            <person name="Gui C."/>
            <person name="Meng S."/>
            <person name="Li G."/>
            <person name="Viehrig K."/>
            <person name="Ye F."/>
            <person name="Su P."/>
            <person name="Kiefer A.F."/>
            <person name="Nichols A."/>
            <person name="Cepeda A.J."/>
            <person name="Yan W."/>
            <person name="Fan B."/>
            <person name="Jiang Y."/>
            <person name="Adhikari A."/>
            <person name="Zheng C.-J."/>
            <person name="Schuster L."/>
            <person name="Cowan T.M."/>
            <person name="Smanski M.J."/>
            <person name="Chevrette M.G."/>
            <person name="De Carvalho L.P.S."/>
            <person name="Shen B."/>
        </authorList>
    </citation>
    <scope>NUCLEOTIDE SEQUENCE [LARGE SCALE GENOMIC DNA]</scope>
    <source>
        <strain evidence="7 8">NPDC077409</strain>
    </source>
</reference>
<dbReference type="Pfam" id="PF07298">
    <property type="entry name" value="NnrU"/>
    <property type="match status" value="1"/>
</dbReference>
<evidence type="ECO:0000313" key="8">
    <source>
        <dbReference type="Proteomes" id="UP001614338"/>
    </source>
</evidence>
<dbReference type="RefSeq" id="WP_253502799.1">
    <property type="nucleotide sequence ID" value="NZ_JBITWC010000009.1"/>
</dbReference>
<keyword evidence="3 5" id="KW-1133">Transmembrane helix</keyword>
<protein>
    <submittedName>
        <fullName evidence="7">NnrU family protein</fullName>
    </submittedName>
</protein>
<gene>
    <name evidence="7" type="ORF">ACIGG6_07600</name>
</gene>
<dbReference type="EMBL" id="JBITWC010000009">
    <property type="protein sequence ID" value="MFI8749855.1"/>
    <property type="molecule type" value="Genomic_DNA"/>
</dbReference>
<organism evidence="7 8">
    <name type="scientific">Vreelandella lionensis</name>
    <dbReference type="NCBI Taxonomy" id="1144478"/>
    <lineage>
        <taxon>Bacteria</taxon>
        <taxon>Pseudomonadati</taxon>
        <taxon>Pseudomonadota</taxon>
        <taxon>Gammaproteobacteria</taxon>
        <taxon>Oceanospirillales</taxon>
        <taxon>Halomonadaceae</taxon>
        <taxon>Vreelandella</taxon>
    </lineage>
</organism>
<dbReference type="InterPro" id="IPR009915">
    <property type="entry name" value="NnrU_dom"/>
</dbReference>
<evidence type="ECO:0000256" key="1">
    <source>
        <dbReference type="ARBA" id="ARBA00004141"/>
    </source>
</evidence>
<feature type="transmembrane region" description="Helical" evidence="5">
    <location>
        <begin position="37"/>
        <end position="59"/>
    </location>
</feature>
<feature type="transmembrane region" description="Helical" evidence="5">
    <location>
        <begin position="160"/>
        <end position="181"/>
    </location>
</feature>
<keyword evidence="4 5" id="KW-0472">Membrane</keyword>
<evidence type="ECO:0000313" key="7">
    <source>
        <dbReference type="EMBL" id="MFI8749855.1"/>
    </source>
</evidence>
<comment type="caution">
    <text evidence="7">The sequence shown here is derived from an EMBL/GenBank/DDBJ whole genome shotgun (WGS) entry which is preliminary data.</text>
</comment>
<evidence type="ECO:0000256" key="2">
    <source>
        <dbReference type="ARBA" id="ARBA00022692"/>
    </source>
</evidence>
<comment type="subcellular location">
    <subcellularLocation>
        <location evidence="1">Membrane</location>
        <topology evidence="1">Multi-pass membrane protein</topology>
    </subcellularLocation>
</comment>
<feature type="transmembrane region" description="Helical" evidence="5">
    <location>
        <begin position="71"/>
        <end position="92"/>
    </location>
</feature>
<keyword evidence="8" id="KW-1185">Reference proteome</keyword>
<sequence length="192" mass="20861">MTIMILGLLIFLGGHSVRIFAESWRQQQIAARGEGTWKLAYSAVAVIGLALAIYGYGLTRLDPIHIWFPPMGLRHAVALLMLPAFIMLAAAYVPRNAIKAKLGHPMMLSVKIWAFAHLLVNGRLGDILFFAAFLVWAILAFKAAKQRSRQHPSAPQATSLPATLATIAIGVVAYGLFAFYLHGVLIGVPVFG</sequence>
<feature type="domain" description="NnrU" evidence="6">
    <location>
        <begin position="3"/>
        <end position="189"/>
    </location>
</feature>
<proteinExistence type="predicted"/>
<name>A0ABW8BRJ5_9GAMM</name>
<keyword evidence="2 5" id="KW-0812">Transmembrane</keyword>
<evidence type="ECO:0000259" key="6">
    <source>
        <dbReference type="Pfam" id="PF07298"/>
    </source>
</evidence>
<evidence type="ECO:0000256" key="3">
    <source>
        <dbReference type="ARBA" id="ARBA00022989"/>
    </source>
</evidence>
<evidence type="ECO:0000256" key="5">
    <source>
        <dbReference type="SAM" id="Phobius"/>
    </source>
</evidence>
<feature type="transmembrane region" description="Helical" evidence="5">
    <location>
        <begin position="112"/>
        <end position="139"/>
    </location>
</feature>